<comment type="caution">
    <text evidence="1">The sequence shown here is derived from an EMBL/GenBank/DDBJ whole genome shotgun (WGS) entry which is preliminary data.</text>
</comment>
<sequence length="176" mass="20099">MKLIALKLDEKQKLTTAVSCSIWKISLFQIQFDKQHKTAVHFLSCKIKHTFLFIKEETFKIETVNNIDQQLLISEWVTFRRIVRKYLHYSNEEVALLSRANECLLFEASFGNVGQQRTIRSSDEDMPVRFATLATYPSRNSFAKMVKSVSLSRGEAELALAAVEQLSSAVGTFLSD</sequence>
<dbReference type="EMBL" id="JYDR01000107">
    <property type="protein sequence ID" value="KRY68616.1"/>
    <property type="molecule type" value="Genomic_DNA"/>
</dbReference>
<evidence type="ECO:0000313" key="2">
    <source>
        <dbReference type="Proteomes" id="UP000054632"/>
    </source>
</evidence>
<gene>
    <name evidence="1" type="ORF">T4A_11550</name>
</gene>
<dbReference type="AlphaFoldDB" id="A0A0V1E4S2"/>
<protein>
    <submittedName>
        <fullName evidence="1">Uncharacterized protein</fullName>
    </submittedName>
</protein>
<accession>A0A0V1E4S2</accession>
<organism evidence="1 2">
    <name type="scientific">Trichinella pseudospiralis</name>
    <name type="common">Parasitic roundworm</name>
    <dbReference type="NCBI Taxonomy" id="6337"/>
    <lineage>
        <taxon>Eukaryota</taxon>
        <taxon>Metazoa</taxon>
        <taxon>Ecdysozoa</taxon>
        <taxon>Nematoda</taxon>
        <taxon>Enoplea</taxon>
        <taxon>Dorylaimia</taxon>
        <taxon>Trichinellida</taxon>
        <taxon>Trichinellidae</taxon>
        <taxon>Trichinella</taxon>
    </lineage>
</organism>
<name>A0A0V1E4S2_TRIPS</name>
<proteinExistence type="predicted"/>
<evidence type="ECO:0000313" key="1">
    <source>
        <dbReference type="EMBL" id="KRY68616.1"/>
    </source>
</evidence>
<reference evidence="1 2" key="1">
    <citation type="submission" date="2015-01" db="EMBL/GenBank/DDBJ databases">
        <title>Evolution of Trichinella species and genotypes.</title>
        <authorList>
            <person name="Korhonen P.K."/>
            <person name="Edoardo P."/>
            <person name="Giuseppe L.R."/>
            <person name="Gasser R.B."/>
        </authorList>
    </citation>
    <scope>NUCLEOTIDE SEQUENCE [LARGE SCALE GENOMIC DNA]</scope>
    <source>
        <strain evidence="1">ISS13</strain>
    </source>
</reference>
<dbReference type="Proteomes" id="UP000054632">
    <property type="component" value="Unassembled WGS sequence"/>
</dbReference>